<evidence type="ECO:0000313" key="2">
    <source>
        <dbReference type="EMBL" id="ESP93296.1"/>
    </source>
</evidence>
<dbReference type="InterPro" id="IPR011972">
    <property type="entry name" value="CHP02285"/>
</dbReference>
<comment type="caution">
    <text evidence="2">The sequence shown here is derived from an EMBL/GenBank/DDBJ whole genome shotgun (WGS) entry which is preliminary data.</text>
</comment>
<dbReference type="InterPro" id="IPR001638">
    <property type="entry name" value="Solute-binding_3/MltF_N"/>
</dbReference>
<sequence>MRKALLLLIMLTCAAESKSIDWIITDFPPYYMISDANEGTGRDELIIDLLHQYLPAYSDNKVYFPASRAIRALSDKRHTFCMLSLHKTPQRQKFIQFSNHYTTVGLSPTIVMAKKTLEALGYQDLEQIKLKNFIEQHKLVLGVMMQRSYGKQLDAIIGSMPKGQVVVRPGQDALESLTHMLSKGRVDAVIGYPSEHFYLHQLTGQKEMVQLLIEDVQPIAYGYVGCTNNEDGKQIINEIDQVLNDVAKSQAFKEIMLKWLPSYLNIKLSTLMKTSKAE</sequence>
<evidence type="ECO:0000259" key="1">
    <source>
        <dbReference type="Pfam" id="PF00497"/>
    </source>
</evidence>
<accession>V4H767</accession>
<proteinExistence type="predicted"/>
<dbReference type="SUPFAM" id="SSF53850">
    <property type="entry name" value="Periplasmic binding protein-like II"/>
    <property type="match status" value="1"/>
</dbReference>
<dbReference type="GeneID" id="29922708"/>
<feature type="domain" description="Solute-binding protein family 3/N-terminal" evidence="1">
    <location>
        <begin position="25"/>
        <end position="261"/>
    </location>
</feature>
<gene>
    <name evidence="2" type="ORF">PL2TA16_03517</name>
</gene>
<dbReference type="Proteomes" id="UP000017820">
    <property type="component" value="Unassembled WGS sequence"/>
</dbReference>
<reference evidence="2 3" key="1">
    <citation type="submission" date="2013-07" db="EMBL/GenBank/DDBJ databases">
        <title>Draft genome sequence of Pseudoalteromonas luteoviolacea 2ta16.</title>
        <authorList>
            <person name="Allen E.E."/>
            <person name="Azam F."/>
            <person name="Podell S."/>
        </authorList>
    </citation>
    <scope>NUCLEOTIDE SEQUENCE [LARGE SCALE GENOMIC DNA]</scope>
    <source>
        <strain evidence="2 3">2ta16</strain>
    </source>
</reference>
<dbReference type="EMBL" id="AUSV01000037">
    <property type="protein sequence ID" value="ESP93296.1"/>
    <property type="molecule type" value="Genomic_DNA"/>
</dbReference>
<dbReference type="RefSeq" id="WP_023399395.1">
    <property type="nucleotide sequence ID" value="NZ_AUSV01000037.1"/>
</dbReference>
<dbReference type="Gene3D" id="3.40.190.10">
    <property type="entry name" value="Periplasmic binding protein-like II"/>
    <property type="match status" value="2"/>
</dbReference>
<dbReference type="PATRIC" id="fig|1353533.3.peg.2490"/>
<evidence type="ECO:0000313" key="3">
    <source>
        <dbReference type="Proteomes" id="UP000017820"/>
    </source>
</evidence>
<name>V4H767_PSEL2</name>
<dbReference type="NCBIfam" id="TIGR02285">
    <property type="entry name" value="TIGR02285 family protein"/>
    <property type="match status" value="1"/>
</dbReference>
<organism evidence="2 3">
    <name type="scientific">Pseudoalteromonas luteoviolacea (strain 2ta16)</name>
    <dbReference type="NCBI Taxonomy" id="1353533"/>
    <lineage>
        <taxon>Bacteria</taxon>
        <taxon>Pseudomonadati</taxon>
        <taxon>Pseudomonadota</taxon>
        <taxon>Gammaproteobacteria</taxon>
        <taxon>Alteromonadales</taxon>
        <taxon>Pseudoalteromonadaceae</taxon>
        <taxon>Pseudoalteromonas</taxon>
    </lineage>
</organism>
<protein>
    <recommendedName>
        <fullName evidence="1">Solute-binding protein family 3/N-terminal domain-containing protein</fullName>
    </recommendedName>
</protein>
<dbReference type="Pfam" id="PF00497">
    <property type="entry name" value="SBP_bac_3"/>
    <property type="match status" value="1"/>
</dbReference>
<dbReference type="AlphaFoldDB" id="V4H767"/>